<feature type="region of interest" description="Disordered" evidence="1">
    <location>
        <begin position="1"/>
        <end position="26"/>
    </location>
</feature>
<feature type="region of interest" description="Disordered" evidence="1">
    <location>
        <begin position="136"/>
        <end position="192"/>
    </location>
</feature>
<dbReference type="GeneID" id="72008301"/>
<feature type="compositionally biased region" description="Polar residues" evidence="1">
    <location>
        <begin position="12"/>
        <end position="26"/>
    </location>
</feature>
<comment type="caution">
    <text evidence="2">The sequence shown here is derived from an EMBL/GenBank/DDBJ whole genome shotgun (WGS) entry which is preliminary data.</text>
</comment>
<evidence type="ECO:0000313" key="2">
    <source>
        <dbReference type="EMBL" id="KAH9835215.1"/>
    </source>
</evidence>
<feature type="compositionally biased region" description="Low complexity" evidence="1">
    <location>
        <begin position="143"/>
        <end position="154"/>
    </location>
</feature>
<feature type="compositionally biased region" description="Polar residues" evidence="1">
    <location>
        <begin position="1197"/>
        <end position="1214"/>
    </location>
</feature>
<feature type="compositionally biased region" description="Low complexity" evidence="1">
    <location>
        <begin position="972"/>
        <end position="999"/>
    </location>
</feature>
<feature type="compositionally biased region" description="Low complexity" evidence="1">
    <location>
        <begin position="165"/>
        <end position="185"/>
    </location>
</feature>
<name>A0ABQ8KC90_9APHY</name>
<dbReference type="Proteomes" id="UP000814176">
    <property type="component" value="Unassembled WGS sequence"/>
</dbReference>
<proteinExistence type="predicted"/>
<dbReference type="EMBL" id="JADCUA010000013">
    <property type="protein sequence ID" value="KAH9835215.1"/>
    <property type="molecule type" value="Genomic_DNA"/>
</dbReference>
<keyword evidence="3" id="KW-1185">Reference proteome</keyword>
<feature type="region of interest" description="Disordered" evidence="1">
    <location>
        <begin position="1099"/>
        <end position="1121"/>
    </location>
</feature>
<accession>A0ABQ8KC90</accession>
<feature type="region of interest" description="Disordered" evidence="1">
    <location>
        <begin position="972"/>
        <end position="1007"/>
    </location>
</feature>
<feature type="compositionally biased region" description="Basic and acidic residues" evidence="1">
    <location>
        <begin position="1224"/>
        <end position="1240"/>
    </location>
</feature>
<evidence type="ECO:0000256" key="1">
    <source>
        <dbReference type="SAM" id="MobiDB-lite"/>
    </source>
</evidence>
<evidence type="ECO:0000313" key="3">
    <source>
        <dbReference type="Proteomes" id="UP000814176"/>
    </source>
</evidence>
<gene>
    <name evidence="2" type="ORF">C8Q71DRAFT_858866</name>
</gene>
<feature type="region of interest" description="Disordered" evidence="1">
    <location>
        <begin position="1036"/>
        <end position="1055"/>
    </location>
</feature>
<dbReference type="RefSeq" id="XP_047777648.1">
    <property type="nucleotide sequence ID" value="XM_047927569.1"/>
</dbReference>
<feature type="region of interest" description="Disordered" evidence="1">
    <location>
        <begin position="1140"/>
        <end position="1292"/>
    </location>
</feature>
<sequence>MNNRNIRGVPNGSPQAPSQLPNAAQVDLSQCSPAQIDHILSYLSQATISSEQPAASDHPPAGSQLAVVAPPVTRYQSRRSTVPVASSSALSIPTASSSSHPVSLGQPSLGFPAALVAGSTAAPSLTQPFLGFNATQAPGTSQRVNVARRASAARTLGPASSSRGQRQTRSVASSSRSRQSQASAAPPGTQQEVAQQCLTNDGCLSILAHIYPPNIDEDASTLLPLFQFHYSSMFDMLNSIGLARRYECTFETSVVSLIEQIITDLRNSQFRYEFVQEPGQLQHRHEHLEVQLLGLHNKGTPSARDGHSYLRRHPISPEMTVANMANRSYVHQFCKPRLCIKGNSLAVYFVIARCPVSLCLPDAPPGSFPRPHTCVSEHFYNVLPRDNMNPGLVPEVHGVHCESCIVDSSAADEEVEEVLGPTPPTSPRLGMFMIDDSPPALSQFRPSRAEQNRLPRVASEETPDRLPSLYHSHRLRREGTQPSFFLSLVPPRLPWSVPFEPSLGPYSPARPCQSLAEFRNAVFGAACSGDEAPPDLQVQGTDTSHCAVVFEDMLGQAAAGHDFSEILSKDRSFRVVQALSDGHSITVSSGDGLERQTITILLAGFKQYLSSFFTARLGERSQVLACPPLRSFDQSRRQRLAILGAITGISLVNGLAVPGIDGAWLIYLLNGCEFAAITREVMEAFHPRLAAKIVELDNMGPTDDLTPLAHHLEVYAGIDVAHYANRDAESHAALAPILLYRALLGSDAVVSHADTRAFLSGFNLPCANGLTLSKAAQAFAGGPTALVIESYSTRITGYAMLQDSLDILVKHSVSLPVRLIPTADSGPMKLADVLRGFLKRTGIPCRASFERKRAAGLFESELVELGEIDSPSFRPRMLAIAATGSDSIVSSEPIQITFVGDNDSDYICPTNTRRYCLEQGIVSWQTCFNSGTIPTGYLAQLVRQTYGSVDESPFTEEEDVSLLPVTPITELSTAESATPVPSSPSSESITPTPSTVSLPPSVPSPTPISTAVPLPTVTLSRTAVLAALAPPPLPTGVLRTDASAPRECDASPPFERARSHLPTRVRFAAVPAALTPPSRARRTHAPTAVFRAHARTFRVADPPRTPSPSRPAFHGTAYGSARANGPQVAYRAVRNRTLGTGSRSAVLSSRPEVEPPRPLSDDEPDASARTVQRTRKSDVQVASMRARANAADGPRTAHSNSATCDCETVSQGASISRPAPTSARDIHREGTGREVGREEMASVSTLNPHPPASPLPSCYARSPSPIAPVHVERARSHPPSPARPLQRSPARSHPPLRERFAALPPALAPLSACLPPTHAIGYLNGVLHFYERICFRAATPLMPSPTIRLISPRVVPLPPSPAPSLVPPAPTMSVSVTTPRGDIPSITMETKLSEAPGTILAHGVTCLLQYLNDIDTQP</sequence>
<reference evidence="2 3" key="1">
    <citation type="journal article" date="2021" name="Environ. Microbiol.">
        <title>Gene family expansions and transcriptome signatures uncover fungal adaptations to wood decay.</title>
        <authorList>
            <person name="Hage H."/>
            <person name="Miyauchi S."/>
            <person name="Viragh M."/>
            <person name="Drula E."/>
            <person name="Min B."/>
            <person name="Chaduli D."/>
            <person name="Navarro D."/>
            <person name="Favel A."/>
            <person name="Norest M."/>
            <person name="Lesage-Meessen L."/>
            <person name="Balint B."/>
            <person name="Merenyi Z."/>
            <person name="de Eugenio L."/>
            <person name="Morin E."/>
            <person name="Martinez A.T."/>
            <person name="Baldrian P."/>
            <person name="Stursova M."/>
            <person name="Martinez M.J."/>
            <person name="Novotny C."/>
            <person name="Magnuson J.K."/>
            <person name="Spatafora J.W."/>
            <person name="Maurice S."/>
            <person name="Pangilinan J."/>
            <person name="Andreopoulos W."/>
            <person name="LaButti K."/>
            <person name="Hundley H."/>
            <person name="Na H."/>
            <person name="Kuo A."/>
            <person name="Barry K."/>
            <person name="Lipzen A."/>
            <person name="Henrissat B."/>
            <person name="Riley R."/>
            <person name="Ahrendt S."/>
            <person name="Nagy L.G."/>
            <person name="Grigoriev I.V."/>
            <person name="Martin F."/>
            <person name="Rosso M.N."/>
        </authorList>
    </citation>
    <scope>NUCLEOTIDE SEQUENCE [LARGE SCALE GENOMIC DNA]</scope>
    <source>
        <strain evidence="2 3">CIRM-BRFM 1785</strain>
    </source>
</reference>
<organism evidence="2 3">
    <name type="scientific">Rhodofomes roseus</name>
    <dbReference type="NCBI Taxonomy" id="34475"/>
    <lineage>
        <taxon>Eukaryota</taxon>
        <taxon>Fungi</taxon>
        <taxon>Dikarya</taxon>
        <taxon>Basidiomycota</taxon>
        <taxon>Agaricomycotina</taxon>
        <taxon>Agaricomycetes</taxon>
        <taxon>Polyporales</taxon>
        <taxon>Rhodofomes</taxon>
    </lineage>
</organism>
<protein>
    <submittedName>
        <fullName evidence="2">Uncharacterized protein</fullName>
    </submittedName>
</protein>